<gene>
    <name evidence="1" type="ORF">A5630_04640</name>
</gene>
<evidence type="ECO:0000313" key="2">
    <source>
        <dbReference type="Proteomes" id="UP000093898"/>
    </source>
</evidence>
<sequence>MPSTIWFERLTGFAESDYESTQSRLSVDGNELVSSVNGARYGIGSLRTPTLADLRATVAIPDRGRTTVMCTVGDVGAMHGEPEFEGALFQVASQFNLLEMTHYTVTPENGVTRYAHDHTQGPACAIAAGAGTIYRNYFAPVNGVLGQTADRQLNMLERVGLSLSTHLERPISSLWQMENGYALCTAAGLAAINDFLASASPQARESLAGELAIGLHFGVEVTGAGPTPGQAVSQAYCSALPVAYADVPQWHWEGFARLVLESAYEATLLAAVESAANGGSNIVLLTRLGGGVFGNHDEWIDTAILRALKLVERAGLDVRLVSYGSVHPNMRAIADRWGG</sequence>
<dbReference type="OrthoDB" id="1452819at2"/>
<dbReference type="AlphaFoldDB" id="A0A1A3GQ15"/>
<evidence type="ECO:0008006" key="3">
    <source>
        <dbReference type="Google" id="ProtNLM"/>
    </source>
</evidence>
<name>A0A1A3GQ15_MYCMU</name>
<dbReference type="EMBL" id="LZLC01000222">
    <property type="protein sequence ID" value="OBJ37429.1"/>
    <property type="molecule type" value="Genomic_DNA"/>
</dbReference>
<comment type="caution">
    <text evidence="1">The sequence shown here is derived from an EMBL/GenBank/DDBJ whole genome shotgun (WGS) entry which is preliminary data.</text>
</comment>
<protein>
    <recommendedName>
        <fullName evidence="3">Macro domain-containing protein</fullName>
    </recommendedName>
</protein>
<proteinExistence type="predicted"/>
<accession>A0A1A3GQ15</accession>
<reference evidence="2" key="1">
    <citation type="submission" date="2016-06" db="EMBL/GenBank/DDBJ databases">
        <authorList>
            <person name="Sutton G."/>
            <person name="Brinkac L."/>
            <person name="Sanka R."/>
            <person name="Adams M."/>
            <person name="Lau E."/>
            <person name="Garcia-Basteiro A."/>
            <person name="Lopez-Varela E."/>
            <person name="Palencia S."/>
        </authorList>
    </citation>
    <scope>NUCLEOTIDE SEQUENCE [LARGE SCALE GENOMIC DNA]</scope>
    <source>
        <strain evidence="2">1127319.6</strain>
    </source>
</reference>
<dbReference type="RefSeq" id="WP_064985089.1">
    <property type="nucleotide sequence ID" value="NZ_LZLC01000222.1"/>
</dbReference>
<evidence type="ECO:0000313" key="1">
    <source>
        <dbReference type="EMBL" id="OBJ37429.1"/>
    </source>
</evidence>
<dbReference type="Proteomes" id="UP000093898">
    <property type="component" value="Unassembled WGS sequence"/>
</dbReference>
<dbReference type="PANTHER" id="PTHR35609">
    <property type="entry name" value="MACRO DOMAIN-CONTAINING PROTEIN"/>
    <property type="match status" value="1"/>
</dbReference>
<organism evidence="1 2">
    <name type="scientific">Mycolicibacterium mucogenicum</name>
    <name type="common">Mycobacterium mucogenicum</name>
    <dbReference type="NCBI Taxonomy" id="56689"/>
    <lineage>
        <taxon>Bacteria</taxon>
        <taxon>Bacillati</taxon>
        <taxon>Actinomycetota</taxon>
        <taxon>Actinomycetes</taxon>
        <taxon>Mycobacteriales</taxon>
        <taxon>Mycobacteriaceae</taxon>
        <taxon>Mycolicibacterium</taxon>
    </lineage>
</organism>
<dbReference type="PANTHER" id="PTHR35609:SF1">
    <property type="entry name" value="MACRO DOMAIN-CONTAINING PROTEIN"/>
    <property type="match status" value="1"/>
</dbReference>